<dbReference type="Proteomes" id="UP001341840">
    <property type="component" value="Unassembled WGS sequence"/>
</dbReference>
<keyword evidence="3" id="KW-1185">Reference proteome</keyword>
<feature type="region of interest" description="Disordered" evidence="1">
    <location>
        <begin position="139"/>
        <end position="165"/>
    </location>
</feature>
<organism evidence="2 3">
    <name type="scientific">Stylosanthes scabra</name>
    <dbReference type="NCBI Taxonomy" id="79078"/>
    <lineage>
        <taxon>Eukaryota</taxon>
        <taxon>Viridiplantae</taxon>
        <taxon>Streptophyta</taxon>
        <taxon>Embryophyta</taxon>
        <taxon>Tracheophyta</taxon>
        <taxon>Spermatophyta</taxon>
        <taxon>Magnoliopsida</taxon>
        <taxon>eudicotyledons</taxon>
        <taxon>Gunneridae</taxon>
        <taxon>Pentapetalae</taxon>
        <taxon>rosids</taxon>
        <taxon>fabids</taxon>
        <taxon>Fabales</taxon>
        <taxon>Fabaceae</taxon>
        <taxon>Papilionoideae</taxon>
        <taxon>50 kb inversion clade</taxon>
        <taxon>dalbergioids sensu lato</taxon>
        <taxon>Dalbergieae</taxon>
        <taxon>Pterocarpus clade</taxon>
        <taxon>Stylosanthes</taxon>
    </lineage>
</organism>
<reference evidence="2 3" key="1">
    <citation type="journal article" date="2023" name="Plants (Basel)">
        <title>Bridging the Gap: Combining Genomics and Transcriptomics Approaches to Understand Stylosanthes scabra, an Orphan Legume from the Brazilian Caatinga.</title>
        <authorList>
            <person name="Ferreira-Neto J.R.C."/>
            <person name="da Silva M.D."/>
            <person name="Binneck E."/>
            <person name="de Melo N.F."/>
            <person name="da Silva R.H."/>
            <person name="de Melo A.L.T.M."/>
            <person name="Pandolfi V."/>
            <person name="Bustamante F.O."/>
            <person name="Brasileiro-Vidal A.C."/>
            <person name="Benko-Iseppon A.M."/>
        </authorList>
    </citation>
    <scope>NUCLEOTIDE SEQUENCE [LARGE SCALE GENOMIC DNA]</scope>
    <source>
        <tissue evidence="2">Leaves</tissue>
    </source>
</reference>
<evidence type="ECO:0000313" key="3">
    <source>
        <dbReference type="Proteomes" id="UP001341840"/>
    </source>
</evidence>
<feature type="compositionally biased region" description="Polar residues" evidence="1">
    <location>
        <begin position="139"/>
        <end position="148"/>
    </location>
</feature>
<proteinExistence type="predicted"/>
<name>A0ABU6QVQ5_9FABA</name>
<dbReference type="EMBL" id="JASCZI010002116">
    <property type="protein sequence ID" value="MED6115863.1"/>
    <property type="molecule type" value="Genomic_DNA"/>
</dbReference>
<evidence type="ECO:0000313" key="2">
    <source>
        <dbReference type="EMBL" id="MED6115863.1"/>
    </source>
</evidence>
<evidence type="ECO:0000256" key="1">
    <source>
        <dbReference type="SAM" id="MobiDB-lite"/>
    </source>
</evidence>
<sequence length="181" mass="20057">PSFEFGFLLEVKIHALLADNQGNCARKQCLDELSGATPPFIFHSDVNVNFVDLGKGKVCILIGGYTVVDEISPPRPILCVLVLKLGFVQDEEEQWGQRFLSVEVPVNQVYDMLPYIRKDGNPVEVPQSSFVFSMPLKHSYSQDSNSPSPRKEPKLASGTNPSNPRALLEDSIYFKEAAQAS</sequence>
<protein>
    <submittedName>
        <fullName evidence="2">Uncharacterized protein</fullName>
    </submittedName>
</protein>
<feature type="non-terminal residue" evidence="2">
    <location>
        <position position="1"/>
    </location>
</feature>
<accession>A0ABU6QVQ5</accession>
<comment type="caution">
    <text evidence="2">The sequence shown here is derived from an EMBL/GenBank/DDBJ whole genome shotgun (WGS) entry which is preliminary data.</text>
</comment>
<gene>
    <name evidence="2" type="ORF">PIB30_094746</name>
</gene>